<evidence type="ECO:0000313" key="4">
    <source>
        <dbReference type="Proteomes" id="UP000660381"/>
    </source>
</evidence>
<proteinExistence type="predicted"/>
<dbReference type="InterPro" id="IPR005094">
    <property type="entry name" value="Endonuclease_MobA/VirD2"/>
</dbReference>
<feature type="region of interest" description="Disordered" evidence="1">
    <location>
        <begin position="363"/>
        <end position="416"/>
    </location>
</feature>
<evidence type="ECO:0000259" key="2">
    <source>
        <dbReference type="Pfam" id="PF03432"/>
    </source>
</evidence>
<protein>
    <submittedName>
        <fullName evidence="3">Relaxase/mobilization nuclease domain-containing protein</fullName>
    </submittedName>
</protein>
<accession>A0ABR8JA22</accession>
<reference evidence="3 4" key="1">
    <citation type="journal article" date="2020" name="ISME J.">
        <title>Comparative genomics reveals insights into cyanobacterial evolution and habitat adaptation.</title>
        <authorList>
            <person name="Chen M.Y."/>
            <person name="Teng W.K."/>
            <person name="Zhao L."/>
            <person name="Hu C.X."/>
            <person name="Zhou Y.K."/>
            <person name="Han B.P."/>
            <person name="Song L.R."/>
            <person name="Shu W.S."/>
        </authorList>
    </citation>
    <scope>NUCLEOTIDE SEQUENCE [LARGE SCALE GENOMIC DNA]</scope>
    <source>
        <strain evidence="3 4">FACHB-362</strain>
    </source>
</reference>
<dbReference type="EMBL" id="JACJTQ010000045">
    <property type="protein sequence ID" value="MBD2694332.1"/>
    <property type="molecule type" value="Genomic_DNA"/>
</dbReference>
<keyword evidence="4" id="KW-1185">Reference proteome</keyword>
<evidence type="ECO:0000256" key="1">
    <source>
        <dbReference type="SAM" id="MobiDB-lite"/>
    </source>
</evidence>
<feature type="compositionally biased region" description="Low complexity" evidence="1">
    <location>
        <begin position="366"/>
        <end position="401"/>
    </location>
</feature>
<name>A0ABR8JA22_9NOST</name>
<organism evidence="3 4">
    <name type="scientific">Anabaena catenula FACHB-362</name>
    <dbReference type="NCBI Taxonomy" id="2692877"/>
    <lineage>
        <taxon>Bacteria</taxon>
        <taxon>Bacillati</taxon>
        <taxon>Cyanobacteriota</taxon>
        <taxon>Cyanophyceae</taxon>
        <taxon>Nostocales</taxon>
        <taxon>Nostocaceae</taxon>
        <taxon>Anabaena</taxon>
    </lineage>
</organism>
<comment type="caution">
    <text evidence="3">The sequence shown here is derived from an EMBL/GenBank/DDBJ whole genome shotgun (WGS) entry which is preliminary data.</text>
</comment>
<dbReference type="RefSeq" id="WP_190908507.1">
    <property type="nucleotide sequence ID" value="NZ_JACJTQ010000045.1"/>
</dbReference>
<dbReference type="Pfam" id="PF03432">
    <property type="entry name" value="Relaxase"/>
    <property type="match status" value="1"/>
</dbReference>
<feature type="domain" description="MobA/VirD2-like nuclease" evidence="2">
    <location>
        <begin position="18"/>
        <end position="154"/>
    </location>
</feature>
<evidence type="ECO:0000313" key="3">
    <source>
        <dbReference type="EMBL" id="MBD2694332.1"/>
    </source>
</evidence>
<sequence>MLTKVVPTGNNPGGLLRYLMDKHKEFELYGGNIAGQTYTQIIQEWRAISGQNPRTDKDTKHITMSPHHTDRLTPDDWLEIGNFMINGLGYTNNLWLMIKHKPTESQLQYNPDAPPHVHIMIHTFECENFTRINDWQDKTRAEELTREIEQRWHLYQLTKSAEIDYSAPTTGQKRRMLREQEEYDTGLRNTPPAEPTKQRLERMVIAAAENQPHIQIFIGRLQHQGVDVYPTIIGDEMKGLTFEYEGFRCRGSQLKNCSWKKLQTIRGVDYNPTRDLPFLRAIAKRPLYVLRTGYANPEQTHQKAMATPTSGIAPSAVPKAIATPATGIAIDSAVPAAIAAGEQMQLLPEDLENHTQSVYASTQHLSNNKSASVSNSSVSVSTQHLSNNKSASVSNSSVSASTQHLSNKKSASVPNSSVSASTQSLFISAKQIKCTAMFAADIDELLLENTNRYIDKHFTAERISATEISLRRTQDQSEILRARRNSDDWEALPTESEMTPSEVHAMIALKEDLIKQSENRYQQQRAETVAPIVAALLNLKKTTRFTWEHYIAEWDGECLTLGRTGSDFPIMEAAWNREIKSWDVRISCLSQGTTNYFVKQVLPYVKSALQQQHEASIKKQRSEQKQLEL</sequence>
<dbReference type="Proteomes" id="UP000660381">
    <property type="component" value="Unassembled WGS sequence"/>
</dbReference>
<gene>
    <name evidence="3" type="ORF">H6G68_21730</name>
</gene>